<organism evidence="2 3">
    <name type="scientific">Methylobacterium nodulans (strain LMG 21967 / CNCM I-2342 / ORS 2060)</name>
    <dbReference type="NCBI Taxonomy" id="460265"/>
    <lineage>
        <taxon>Bacteria</taxon>
        <taxon>Pseudomonadati</taxon>
        <taxon>Pseudomonadota</taxon>
        <taxon>Alphaproteobacteria</taxon>
        <taxon>Hyphomicrobiales</taxon>
        <taxon>Methylobacteriaceae</taxon>
        <taxon>Methylobacterium</taxon>
    </lineage>
</organism>
<keyword evidence="1" id="KW-1133">Transmembrane helix</keyword>
<accession>B8IE50</accession>
<keyword evidence="3" id="KW-1185">Reference proteome</keyword>
<dbReference type="RefSeq" id="WP_015929275.1">
    <property type="nucleotide sequence ID" value="NC_011894.1"/>
</dbReference>
<dbReference type="AlphaFoldDB" id="B8IE50"/>
<dbReference type="Proteomes" id="UP000008207">
    <property type="component" value="Chromosome"/>
</dbReference>
<dbReference type="HOGENOM" id="CLU_2260447_0_0_5"/>
<reference evidence="2 3" key="1">
    <citation type="submission" date="2009-01" db="EMBL/GenBank/DDBJ databases">
        <title>Complete sequence of chromosome of Methylobacterium nodulans ORS 2060.</title>
        <authorList>
            <consortium name="US DOE Joint Genome Institute"/>
            <person name="Lucas S."/>
            <person name="Copeland A."/>
            <person name="Lapidus A."/>
            <person name="Glavina del Rio T."/>
            <person name="Dalin E."/>
            <person name="Tice H."/>
            <person name="Bruce D."/>
            <person name="Goodwin L."/>
            <person name="Pitluck S."/>
            <person name="Sims D."/>
            <person name="Brettin T."/>
            <person name="Detter J.C."/>
            <person name="Han C."/>
            <person name="Larimer F."/>
            <person name="Land M."/>
            <person name="Hauser L."/>
            <person name="Kyrpides N."/>
            <person name="Ivanova N."/>
            <person name="Marx C.J."/>
            <person name="Richardson P."/>
        </authorList>
    </citation>
    <scope>NUCLEOTIDE SEQUENCE [LARGE SCALE GENOMIC DNA]</scope>
    <source>
        <strain evidence="3">LMG 21967 / CNCM I-2342 / ORS 2060</strain>
    </source>
</reference>
<protein>
    <submittedName>
        <fullName evidence="2">Uncharacterized protein</fullName>
    </submittedName>
</protein>
<dbReference type="EMBL" id="CP001349">
    <property type="protein sequence ID" value="ACL57596.1"/>
    <property type="molecule type" value="Genomic_DNA"/>
</dbReference>
<proteinExistence type="predicted"/>
<dbReference type="STRING" id="460265.Mnod_2633"/>
<keyword evidence="1" id="KW-0812">Transmembrane</keyword>
<feature type="transmembrane region" description="Helical" evidence="1">
    <location>
        <begin position="71"/>
        <end position="95"/>
    </location>
</feature>
<sequence>MRNAPLASARLSIRTSDDGYLIVPADVRLRRPLALSAAKPRETFPAFEPPLFLREPLPENEPQREPADRDWLATGLVIIAAAILIALALGGGALVNAVREGVL</sequence>
<evidence type="ECO:0000256" key="1">
    <source>
        <dbReference type="SAM" id="Phobius"/>
    </source>
</evidence>
<keyword evidence="1" id="KW-0472">Membrane</keyword>
<evidence type="ECO:0000313" key="2">
    <source>
        <dbReference type="EMBL" id="ACL57596.1"/>
    </source>
</evidence>
<name>B8IE50_METNO</name>
<evidence type="ECO:0000313" key="3">
    <source>
        <dbReference type="Proteomes" id="UP000008207"/>
    </source>
</evidence>
<gene>
    <name evidence="2" type="ordered locus">Mnod_2633</name>
</gene>
<dbReference type="KEGG" id="mno:Mnod_2633"/>